<dbReference type="AlphaFoldDB" id="G8R241"/>
<name>G8R241_OWEHD</name>
<dbReference type="HOGENOM" id="CLU_1956472_0_0_10"/>
<protein>
    <submittedName>
        <fullName evidence="1">Uncharacterized protein</fullName>
    </submittedName>
</protein>
<keyword evidence="2" id="KW-1185">Reference proteome</keyword>
<dbReference type="EMBL" id="CP003156">
    <property type="protein sequence ID" value="AEV31791.1"/>
    <property type="molecule type" value="Genomic_DNA"/>
</dbReference>
<dbReference type="OrthoDB" id="827641at2"/>
<dbReference type="KEGG" id="oho:Oweho_0778"/>
<accession>G8R241</accession>
<organism evidence="1 2">
    <name type="scientific">Owenweeksia hongkongensis (strain DSM 17368 / CIP 108786 / JCM 12287 / NRRL B-23963 / UST20020801)</name>
    <dbReference type="NCBI Taxonomy" id="926562"/>
    <lineage>
        <taxon>Bacteria</taxon>
        <taxon>Pseudomonadati</taxon>
        <taxon>Bacteroidota</taxon>
        <taxon>Flavobacteriia</taxon>
        <taxon>Flavobacteriales</taxon>
        <taxon>Owenweeksiaceae</taxon>
        <taxon>Owenweeksia</taxon>
    </lineage>
</organism>
<evidence type="ECO:0000313" key="2">
    <source>
        <dbReference type="Proteomes" id="UP000005631"/>
    </source>
</evidence>
<evidence type="ECO:0000313" key="1">
    <source>
        <dbReference type="EMBL" id="AEV31791.1"/>
    </source>
</evidence>
<sequence length="127" mass="14346">MINSIRNSVYLKVIWGFLGLFLLNISVDSVDLNPQHISEDLTINDQESIIEIIIEKLLGFENFVSEYDDVDSNETEGKNGPINFDTLLTNSLHSFRSCFIAHKLTFGNYSQSITTGYFKLLTPPPQA</sequence>
<dbReference type="eggNOG" id="ENOG503342Z">
    <property type="taxonomic scope" value="Bacteria"/>
</dbReference>
<dbReference type="STRING" id="926562.Oweho_0778"/>
<reference evidence="1 2" key="1">
    <citation type="journal article" date="2012" name="Stand. Genomic Sci.">
        <title>Genome sequence of the orange-pigmented seawater bacterium Owenweeksia hongkongensis type strain (UST20020801(T)).</title>
        <authorList>
            <person name="Riedel T."/>
            <person name="Held B."/>
            <person name="Nolan M."/>
            <person name="Lucas S."/>
            <person name="Lapidus A."/>
            <person name="Tice H."/>
            <person name="Del Rio T.G."/>
            <person name="Cheng J.F."/>
            <person name="Han C."/>
            <person name="Tapia R."/>
            <person name="Goodwin L.A."/>
            <person name="Pitluck S."/>
            <person name="Liolios K."/>
            <person name="Mavromatis K."/>
            <person name="Pagani I."/>
            <person name="Ivanova N."/>
            <person name="Mikhailova N."/>
            <person name="Pati A."/>
            <person name="Chen A."/>
            <person name="Palaniappan K."/>
            <person name="Rohde M."/>
            <person name="Tindall B.J."/>
            <person name="Detter J.C."/>
            <person name="Goker M."/>
            <person name="Woyke T."/>
            <person name="Bristow J."/>
            <person name="Eisen J.A."/>
            <person name="Markowitz V."/>
            <person name="Hugenholtz P."/>
            <person name="Klenk H.P."/>
            <person name="Kyrpides N.C."/>
        </authorList>
    </citation>
    <scope>NUCLEOTIDE SEQUENCE</scope>
    <source>
        <strain evidence="2">DSM 17368 / JCM 12287 / NRRL B-23963</strain>
    </source>
</reference>
<dbReference type="Proteomes" id="UP000005631">
    <property type="component" value="Chromosome"/>
</dbReference>
<proteinExistence type="predicted"/>
<gene>
    <name evidence="1" type="ordered locus">Oweho_0778</name>
</gene>